<accession>A0A9N7VPR2</accession>
<feature type="non-terminal residue" evidence="1">
    <location>
        <position position="120"/>
    </location>
</feature>
<reference evidence="1" key="1">
    <citation type="submission" date="2020-03" db="EMBL/GenBank/DDBJ databases">
        <authorList>
            <person name="Weist P."/>
        </authorList>
    </citation>
    <scope>NUCLEOTIDE SEQUENCE</scope>
</reference>
<dbReference type="EMBL" id="CADEAL010004209">
    <property type="protein sequence ID" value="CAB1454369.1"/>
    <property type="molecule type" value="Genomic_DNA"/>
</dbReference>
<keyword evidence="2" id="KW-1185">Reference proteome</keyword>
<evidence type="ECO:0000313" key="1">
    <source>
        <dbReference type="EMBL" id="CAB1454369.1"/>
    </source>
</evidence>
<evidence type="ECO:0000313" key="2">
    <source>
        <dbReference type="Proteomes" id="UP001153269"/>
    </source>
</evidence>
<name>A0A9N7VPR2_PLEPL</name>
<gene>
    <name evidence="1" type="ORF">PLEPLA_LOCUS42134</name>
</gene>
<sequence>AGCIYRKRALLWAGRSYHENREAGPAAGLYKGKRELYCISYHNAASLLNVIAKKEGAEEEEGGRREEEEEKEYVFLAVLRCHVSIVDVECCNESRLGDSSIYPVGVSGGLNTDWEPVQRR</sequence>
<comment type="caution">
    <text evidence="1">The sequence shown here is derived from an EMBL/GenBank/DDBJ whole genome shotgun (WGS) entry which is preliminary data.</text>
</comment>
<proteinExistence type="predicted"/>
<dbReference type="Proteomes" id="UP001153269">
    <property type="component" value="Unassembled WGS sequence"/>
</dbReference>
<protein>
    <submittedName>
        <fullName evidence="1">Uncharacterized protein</fullName>
    </submittedName>
</protein>
<organism evidence="1 2">
    <name type="scientific">Pleuronectes platessa</name>
    <name type="common">European plaice</name>
    <dbReference type="NCBI Taxonomy" id="8262"/>
    <lineage>
        <taxon>Eukaryota</taxon>
        <taxon>Metazoa</taxon>
        <taxon>Chordata</taxon>
        <taxon>Craniata</taxon>
        <taxon>Vertebrata</taxon>
        <taxon>Euteleostomi</taxon>
        <taxon>Actinopterygii</taxon>
        <taxon>Neopterygii</taxon>
        <taxon>Teleostei</taxon>
        <taxon>Neoteleostei</taxon>
        <taxon>Acanthomorphata</taxon>
        <taxon>Carangaria</taxon>
        <taxon>Pleuronectiformes</taxon>
        <taxon>Pleuronectoidei</taxon>
        <taxon>Pleuronectidae</taxon>
        <taxon>Pleuronectes</taxon>
    </lineage>
</organism>
<dbReference type="AlphaFoldDB" id="A0A9N7VPR2"/>